<feature type="signal peptide" evidence="4">
    <location>
        <begin position="1"/>
        <end position="19"/>
    </location>
</feature>
<dbReference type="Pfam" id="PF13416">
    <property type="entry name" value="SBP_bac_8"/>
    <property type="match status" value="1"/>
</dbReference>
<dbReference type="eggNOG" id="COG2182">
    <property type="taxonomic scope" value="Bacteria"/>
</dbReference>
<dbReference type="GO" id="GO:0042956">
    <property type="term" value="P:maltodextrin transmembrane transport"/>
    <property type="evidence" value="ECO:0007669"/>
    <property type="project" value="TreeGrafter"/>
</dbReference>
<evidence type="ECO:0000256" key="1">
    <source>
        <dbReference type="ARBA" id="ARBA00008520"/>
    </source>
</evidence>
<name>A0A081FTT8_9GAMM</name>
<dbReference type="Proteomes" id="UP000028252">
    <property type="component" value="Unassembled WGS sequence"/>
</dbReference>
<feature type="chain" id="PRO_5001757308" evidence="4">
    <location>
        <begin position="20"/>
        <end position="396"/>
    </location>
</feature>
<dbReference type="SUPFAM" id="SSF53850">
    <property type="entry name" value="Periplasmic binding protein-like II"/>
    <property type="match status" value="1"/>
</dbReference>
<reference evidence="5 6" key="1">
    <citation type="submission" date="2014-04" db="EMBL/GenBank/DDBJ databases">
        <title>Marinobacterium kochiensis sp. nov., isolated from sediment sample collected from Kochi backwaters in Kerala, India.</title>
        <authorList>
            <person name="Singh A."/>
            <person name="Pinnaka A.K."/>
        </authorList>
    </citation>
    <scope>NUCLEOTIDE SEQUENCE [LARGE SCALE GENOMIC DNA]</scope>
    <source>
        <strain evidence="5 6">AK27</strain>
    </source>
</reference>
<evidence type="ECO:0000256" key="4">
    <source>
        <dbReference type="SAM" id="SignalP"/>
    </source>
</evidence>
<evidence type="ECO:0000313" key="6">
    <source>
        <dbReference type="Proteomes" id="UP000028252"/>
    </source>
</evidence>
<proteinExistence type="inferred from homology"/>
<dbReference type="RefSeq" id="WP_051693185.1">
    <property type="nucleotide sequence ID" value="NZ_JMQN01000059.1"/>
</dbReference>
<accession>A0A081FTT8</accession>
<dbReference type="GO" id="GO:0015768">
    <property type="term" value="P:maltose transport"/>
    <property type="evidence" value="ECO:0007669"/>
    <property type="project" value="TreeGrafter"/>
</dbReference>
<dbReference type="PATRIC" id="fig|1232683.4.peg.4025"/>
<dbReference type="EMBL" id="JMQN01000059">
    <property type="protein sequence ID" value="KEA61943.1"/>
    <property type="molecule type" value="Genomic_DNA"/>
</dbReference>
<dbReference type="AlphaFoldDB" id="A0A081FTT8"/>
<evidence type="ECO:0000313" key="5">
    <source>
        <dbReference type="EMBL" id="KEA61943.1"/>
    </source>
</evidence>
<keyword evidence="6" id="KW-1185">Reference proteome</keyword>
<keyword evidence="2" id="KW-0813">Transport</keyword>
<dbReference type="Gene3D" id="3.40.190.10">
    <property type="entry name" value="Periplasmic binding protein-like II"/>
    <property type="match status" value="2"/>
</dbReference>
<dbReference type="OrthoDB" id="9762335at2"/>
<comment type="similarity">
    <text evidence="1">Belongs to the bacterial solute-binding protein 1 family.</text>
</comment>
<gene>
    <name evidence="5" type="ORF">ADIMK_4090</name>
</gene>
<comment type="caution">
    <text evidence="5">The sequence shown here is derived from an EMBL/GenBank/DDBJ whole genome shotgun (WGS) entry which is preliminary data.</text>
</comment>
<dbReference type="GO" id="GO:1901982">
    <property type="term" value="F:maltose binding"/>
    <property type="evidence" value="ECO:0007669"/>
    <property type="project" value="TreeGrafter"/>
</dbReference>
<sequence length="396" mass="44261">MYRLLLCLLLAFSSASAFASERLKFIYTHENRNWLPLVEQFSVDTGIEVEVAWAQQGDLKTRMFTYIEQGNAPDIVLVPADHVGLYPLMHYSPLLADMGTDDVGKDVWNSARSDGALYGVPITQGNHLVLYYNKAIISTPATTWADMRRQHDAFRLKDREQPLYFSDWNVDEMYWLMPFLGGFGGSPVTDGEPTLDTPAMARALDFYRGLVESGLADDQCDYNCGQQRFLSGTLGYLINGDWALKEYQERLGDNLGVATIPEIAPGQPVVPMFSTHVLAFPANSLAGHKRDALLAFIHYFQSNDVQLKIWRSLKLLPVSGDAYRVAVSEMNGNEKAMISCLSKSRPMPADSAMSLAWGAIRKGYLRHKLHLLSGEEAAELMQQLVETQRQNVTPAP</sequence>
<evidence type="ECO:0000256" key="2">
    <source>
        <dbReference type="ARBA" id="ARBA00022448"/>
    </source>
</evidence>
<organism evidence="5 6">
    <name type="scientific">Marinobacterium lacunae</name>
    <dbReference type="NCBI Taxonomy" id="1232683"/>
    <lineage>
        <taxon>Bacteria</taxon>
        <taxon>Pseudomonadati</taxon>
        <taxon>Pseudomonadota</taxon>
        <taxon>Gammaproteobacteria</taxon>
        <taxon>Oceanospirillales</taxon>
        <taxon>Oceanospirillaceae</taxon>
        <taxon>Marinobacterium</taxon>
    </lineage>
</organism>
<dbReference type="InterPro" id="IPR006059">
    <property type="entry name" value="SBP"/>
</dbReference>
<evidence type="ECO:0000256" key="3">
    <source>
        <dbReference type="ARBA" id="ARBA00022729"/>
    </source>
</evidence>
<dbReference type="GO" id="GO:0055052">
    <property type="term" value="C:ATP-binding cassette (ABC) transporter complex, substrate-binding subunit-containing"/>
    <property type="evidence" value="ECO:0007669"/>
    <property type="project" value="TreeGrafter"/>
</dbReference>
<dbReference type="PANTHER" id="PTHR30061">
    <property type="entry name" value="MALTOSE-BINDING PERIPLASMIC PROTEIN"/>
    <property type="match status" value="1"/>
</dbReference>
<protein>
    <submittedName>
        <fullName evidence="5">Maltose/maltodextrin ABC transporter, substrate binding periplasmic protein MalE</fullName>
    </submittedName>
</protein>
<dbReference type="PANTHER" id="PTHR30061:SF50">
    <property type="entry name" value="MALTOSE_MALTODEXTRIN-BINDING PERIPLASMIC PROTEIN"/>
    <property type="match status" value="1"/>
</dbReference>
<keyword evidence="3 4" id="KW-0732">Signal</keyword>
<dbReference type="STRING" id="1232683.ADIMK_4090"/>